<dbReference type="OrthoDB" id="40902at2759"/>
<dbReference type="PROSITE" id="PS00108">
    <property type="entry name" value="PROTEIN_KINASE_ST"/>
    <property type="match status" value="1"/>
</dbReference>
<keyword evidence="1" id="KW-0723">Serine/threonine-protein kinase</keyword>
<dbReference type="EMBL" id="UZAE01013397">
    <property type="protein sequence ID" value="VDO09656.1"/>
    <property type="molecule type" value="Genomic_DNA"/>
</dbReference>
<evidence type="ECO:0000256" key="3">
    <source>
        <dbReference type="ARBA" id="ARBA00022840"/>
    </source>
</evidence>
<feature type="domain" description="Protein kinase" evidence="7">
    <location>
        <begin position="99"/>
        <end position="386"/>
    </location>
</feature>
<evidence type="ECO:0000259" key="6">
    <source>
        <dbReference type="PROSITE" id="PS50006"/>
    </source>
</evidence>
<accession>A0A158QJ75</accession>
<evidence type="ECO:0000313" key="9">
    <source>
        <dbReference type="Proteomes" id="UP000278807"/>
    </source>
</evidence>
<reference evidence="8 9" key="2">
    <citation type="submission" date="2018-11" db="EMBL/GenBank/DDBJ databases">
        <authorList>
            <consortium name="Pathogen Informatics"/>
        </authorList>
    </citation>
    <scope>NUCLEOTIDE SEQUENCE [LARGE SCALE GENOMIC DNA]</scope>
</reference>
<keyword evidence="1" id="KW-0808">Transferase</keyword>
<comment type="catalytic activity">
    <reaction evidence="5">
        <text>L-seryl-[protein] + ATP = O-phospho-L-seryl-[protein] + ADP + H(+)</text>
        <dbReference type="Rhea" id="RHEA:17989"/>
        <dbReference type="Rhea" id="RHEA-COMP:9863"/>
        <dbReference type="Rhea" id="RHEA-COMP:11604"/>
        <dbReference type="ChEBI" id="CHEBI:15378"/>
        <dbReference type="ChEBI" id="CHEBI:29999"/>
        <dbReference type="ChEBI" id="CHEBI:30616"/>
        <dbReference type="ChEBI" id="CHEBI:83421"/>
        <dbReference type="ChEBI" id="CHEBI:456216"/>
        <dbReference type="EC" id="2.7.11.24"/>
    </reaction>
</comment>
<dbReference type="AlphaFoldDB" id="A0A158QJ75"/>
<dbReference type="Pfam" id="PF00069">
    <property type="entry name" value="Pkinase"/>
    <property type="match status" value="1"/>
</dbReference>
<dbReference type="Gene3D" id="3.30.200.20">
    <property type="entry name" value="Phosphorylase Kinase, domain 1"/>
    <property type="match status" value="1"/>
</dbReference>
<feature type="domain" description="FHA" evidence="6">
    <location>
        <begin position="6"/>
        <end position="57"/>
    </location>
</feature>
<dbReference type="Gene3D" id="1.10.510.10">
    <property type="entry name" value="Transferase(Phosphotransferase) domain 1"/>
    <property type="match status" value="1"/>
</dbReference>
<evidence type="ECO:0000256" key="5">
    <source>
        <dbReference type="ARBA" id="ARBA00048312"/>
    </source>
</evidence>
<keyword evidence="1" id="KW-0418">Kinase</keyword>
<proteinExistence type="predicted"/>
<dbReference type="InterPro" id="IPR000253">
    <property type="entry name" value="FHA_dom"/>
</dbReference>
<dbReference type="Pfam" id="PF00498">
    <property type="entry name" value="FHA"/>
    <property type="match status" value="1"/>
</dbReference>
<dbReference type="InterPro" id="IPR003527">
    <property type="entry name" value="MAP_kinase_CS"/>
</dbReference>
<dbReference type="SMART" id="SM00220">
    <property type="entry name" value="S_TKc"/>
    <property type="match status" value="1"/>
</dbReference>
<reference evidence="10" key="1">
    <citation type="submission" date="2016-04" db="UniProtKB">
        <authorList>
            <consortium name="WormBaseParasite"/>
        </authorList>
    </citation>
    <scope>IDENTIFICATION</scope>
</reference>
<keyword evidence="3" id="KW-0067">ATP-binding</keyword>
<keyword evidence="2" id="KW-0547">Nucleotide-binding</keyword>
<evidence type="ECO:0000256" key="2">
    <source>
        <dbReference type="ARBA" id="ARBA00022741"/>
    </source>
</evidence>
<evidence type="ECO:0000259" key="7">
    <source>
        <dbReference type="PROSITE" id="PS50011"/>
    </source>
</evidence>
<evidence type="ECO:0000313" key="10">
    <source>
        <dbReference type="WBParaSite" id="HNAJ_0001115401-mRNA-1"/>
    </source>
</evidence>
<dbReference type="PANTHER" id="PTHR24347">
    <property type="entry name" value="SERINE/THREONINE-PROTEIN KINASE"/>
    <property type="match status" value="1"/>
</dbReference>
<dbReference type="SUPFAM" id="SSF49879">
    <property type="entry name" value="SMAD/FHA domain"/>
    <property type="match status" value="1"/>
</dbReference>
<dbReference type="PROSITE" id="PS01351">
    <property type="entry name" value="MAPK"/>
    <property type="match status" value="1"/>
</dbReference>
<dbReference type="InterPro" id="IPR008271">
    <property type="entry name" value="Ser/Thr_kinase_AS"/>
</dbReference>
<dbReference type="GO" id="GO:0005524">
    <property type="term" value="F:ATP binding"/>
    <property type="evidence" value="ECO:0007669"/>
    <property type="project" value="UniProtKB-KW"/>
</dbReference>
<dbReference type="FunFam" id="1.10.510.10:FF:000571">
    <property type="entry name" value="Maternal embryonic leucine zipper kinase"/>
    <property type="match status" value="1"/>
</dbReference>
<evidence type="ECO:0000256" key="4">
    <source>
        <dbReference type="ARBA" id="ARBA00047592"/>
    </source>
</evidence>
<comment type="catalytic activity">
    <reaction evidence="4">
        <text>L-threonyl-[protein] + ATP = O-phospho-L-threonyl-[protein] + ADP + H(+)</text>
        <dbReference type="Rhea" id="RHEA:46608"/>
        <dbReference type="Rhea" id="RHEA-COMP:11060"/>
        <dbReference type="Rhea" id="RHEA-COMP:11605"/>
        <dbReference type="ChEBI" id="CHEBI:15378"/>
        <dbReference type="ChEBI" id="CHEBI:30013"/>
        <dbReference type="ChEBI" id="CHEBI:30616"/>
        <dbReference type="ChEBI" id="CHEBI:61977"/>
        <dbReference type="ChEBI" id="CHEBI:456216"/>
        <dbReference type="EC" id="2.7.11.24"/>
    </reaction>
</comment>
<dbReference type="SUPFAM" id="SSF56112">
    <property type="entry name" value="Protein kinase-like (PK-like)"/>
    <property type="match status" value="1"/>
</dbReference>
<dbReference type="PROSITE" id="PS50011">
    <property type="entry name" value="PROTEIN_KINASE_DOM"/>
    <property type="match status" value="1"/>
</dbReference>
<organism evidence="10">
    <name type="scientific">Rodentolepis nana</name>
    <name type="common">Dwarf tapeworm</name>
    <name type="synonym">Hymenolepis nana</name>
    <dbReference type="NCBI Taxonomy" id="102285"/>
    <lineage>
        <taxon>Eukaryota</taxon>
        <taxon>Metazoa</taxon>
        <taxon>Spiralia</taxon>
        <taxon>Lophotrochozoa</taxon>
        <taxon>Platyhelminthes</taxon>
        <taxon>Cestoda</taxon>
        <taxon>Eucestoda</taxon>
        <taxon>Cyclophyllidea</taxon>
        <taxon>Hymenolepididae</taxon>
        <taxon>Rodentolepis</taxon>
    </lineage>
</organism>
<keyword evidence="9" id="KW-1185">Reference proteome</keyword>
<dbReference type="Proteomes" id="UP000278807">
    <property type="component" value="Unassembled WGS sequence"/>
</dbReference>
<gene>
    <name evidence="8" type="ORF">HNAJ_LOCUS11144</name>
</gene>
<evidence type="ECO:0000256" key="1">
    <source>
        <dbReference type="ARBA" id="ARBA00022527"/>
    </source>
</evidence>
<dbReference type="InterPro" id="IPR000719">
    <property type="entry name" value="Prot_kinase_dom"/>
</dbReference>
<dbReference type="PROSITE" id="PS50006">
    <property type="entry name" value="FHA_DOMAIN"/>
    <property type="match status" value="1"/>
</dbReference>
<dbReference type="STRING" id="102285.A0A158QJ75"/>
<dbReference type="InterPro" id="IPR011009">
    <property type="entry name" value="Kinase-like_dom_sf"/>
</dbReference>
<protein>
    <submittedName>
        <fullName evidence="10">Mitogen-activated protein kinase</fullName>
    </submittedName>
</protein>
<sequence>MTKDTYTAGRDGSCDIIFKSDMFTHGTHINAETTDMTSQVFILDLSTNGTFVNGKKIGKGGKQPLSNNDEISVASQNCKCYMYADKFSSDYPEAVSSKYTVCRSLGRGACGEVRVVYERKTCLQYALKIVPKKTFSSFNGANLNNRELTEVEILMKLDYPCIVKIHDVIESNDTLYIVLELVEGGELFQRVVDSGFLPEDDAKFLFLQMLMATKYLHDNGITHRDLKPENILLSGKSNRCLIKVTDFGLSKIVNENTMLRTFCGTPTYLAPEILTTAGTGSYTPAIDIWSLGVILYVCLVGYPPFTDERKDYDLKTQIIRGLYDFPDKFWSGVSESAKDLVRKLICEALLHPWLNDASMRNELADLVKTAGYDDLVDGVLDPHNLISCVRNRNSSTPENLDAVMVENDDTINHIPDPVSISHLRFPLFFIASFDIFFGGCTAYNIPFICVIF</sequence>
<dbReference type="WBParaSite" id="HNAJ_0001115401-mRNA-1">
    <property type="protein sequence ID" value="HNAJ_0001115401-mRNA-1"/>
    <property type="gene ID" value="HNAJ_0001115401"/>
</dbReference>
<dbReference type="Gene3D" id="2.60.200.20">
    <property type="match status" value="1"/>
</dbReference>
<dbReference type="GO" id="GO:0004707">
    <property type="term" value="F:MAP kinase activity"/>
    <property type="evidence" value="ECO:0007669"/>
    <property type="project" value="UniProtKB-EC"/>
</dbReference>
<evidence type="ECO:0000313" key="8">
    <source>
        <dbReference type="EMBL" id="VDO09656.1"/>
    </source>
</evidence>
<name>A0A158QJ75_RODNA</name>
<dbReference type="InterPro" id="IPR008984">
    <property type="entry name" value="SMAD_FHA_dom_sf"/>
</dbReference>